<keyword evidence="1" id="KW-1133">Transmembrane helix</keyword>
<sequence>MGTPGEVGRGVVAAVAALAAMAAVAAAGLLLLDADRIGAFGGLTAAVVALAAGGSAEFGAVPASDLPFAVRGGVAVVPSGVSLAGAVVLGWLLLRRRDGLLVRGAAAAAAFPVGLAAVAWSARGAVALPRGASGGGSGAAVCGVPAVGPLGRGGSVDALGAGFAVPVWPAVAGAVCWVLAVVGVCLLVARFRVAERCRPAVRGGWWAAIAVTVGCLVVAWVSAGPAAAGAVLLVLPLVVSGALSLGLGVPWTVTSDGALSCVLGAVGPPAPGGPLTWVAVVGLLGLGVGAARSRGRDGTPLHRAARLALWLAAVVGPVLCASALVSRVSVDLGIGAFGFSLPLLAARVAADPLVALALGAAGGAAAGFSGSLLVDGFLRVASVSWPAWTDRDGR</sequence>
<organism evidence="2 3">
    <name type="scientific">Saccharothrix texasensis</name>
    <dbReference type="NCBI Taxonomy" id="103734"/>
    <lineage>
        <taxon>Bacteria</taxon>
        <taxon>Bacillati</taxon>
        <taxon>Actinomycetota</taxon>
        <taxon>Actinomycetes</taxon>
        <taxon>Pseudonocardiales</taxon>
        <taxon>Pseudonocardiaceae</taxon>
        <taxon>Saccharothrix</taxon>
    </lineage>
</organism>
<feature type="transmembrane region" description="Helical" evidence="1">
    <location>
        <begin position="261"/>
        <end position="287"/>
    </location>
</feature>
<keyword evidence="1" id="KW-0812">Transmembrane</keyword>
<dbReference type="Proteomes" id="UP000268727">
    <property type="component" value="Unassembled WGS sequence"/>
</dbReference>
<feature type="transmembrane region" description="Helical" evidence="1">
    <location>
        <begin position="39"/>
        <end position="56"/>
    </location>
</feature>
<dbReference type="EMBL" id="RJKM01000001">
    <property type="protein sequence ID" value="ROP35999.1"/>
    <property type="molecule type" value="Genomic_DNA"/>
</dbReference>
<dbReference type="InterPro" id="IPR047724">
    <property type="entry name" value="Streptophobe"/>
</dbReference>
<feature type="transmembrane region" description="Helical" evidence="1">
    <location>
        <begin position="68"/>
        <end position="93"/>
    </location>
</feature>
<comment type="caution">
    <text evidence="2">The sequence shown here is derived from an EMBL/GenBank/DDBJ whole genome shotgun (WGS) entry which is preliminary data.</text>
</comment>
<evidence type="ECO:0000313" key="2">
    <source>
        <dbReference type="EMBL" id="ROP35999.1"/>
    </source>
</evidence>
<feature type="transmembrane region" description="Helical" evidence="1">
    <location>
        <begin position="227"/>
        <end position="249"/>
    </location>
</feature>
<name>A0A3N1H0K6_9PSEU</name>
<proteinExistence type="predicted"/>
<dbReference type="AlphaFoldDB" id="A0A3N1H0K6"/>
<gene>
    <name evidence="2" type="ORF">EDD40_1258</name>
</gene>
<accession>A0A3N1H0K6</accession>
<feature type="transmembrane region" description="Helical" evidence="1">
    <location>
        <begin position="100"/>
        <end position="120"/>
    </location>
</feature>
<dbReference type="NCBIfam" id="NF038391">
    <property type="entry name" value="streptophobe"/>
    <property type="match status" value="1"/>
</dbReference>
<keyword evidence="1" id="KW-0472">Membrane</keyword>
<protein>
    <submittedName>
        <fullName evidence="2">Uncharacterized protein</fullName>
    </submittedName>
</protein>
<evidence type="ECO:0000256" key="1">
    <source>
        <dbReference type="SAM" id="Phobius"/>
    </source>
</evidence>
<feature type="transmembrane region" description="Helical" evidence="1">
    <location>
        <begin position="307"/>
        <end position="325"/>
    </location>
</feature>
<feature type="transmembrane region" description="Helical" evidence="1">
    <location>
        <begin position="203"/>
        <end position="221"/>
    </location>
</feature>
<evidence type="ECO:0000313" key="3">
    <source>
        <dbReference type="Proteomes" id="UP000268727"/>
    </source>
</evidence>
<reference evidence="2 3" key="1">
    <citation type="submission" date="2018-11" db="EMBL/GenBank/DDBJ databases">
        <title>Sequencing the genomes of 1000 actinobacteria strains.</title>
        <authorList>
            <person name="Klenk H.-P."/>
        </authorList>
    </citation>
    <scope>NUCLEOTIDE SEQUENCE [LARGE SCALE GENOMIC DNA]</scope>
    <source>
        <strain evidence="2 3">DSM 44231</strain>
    </source>
</reference>
<keyword evidence="3" id="KW-1185">Reference proteome</keyword>
<feature type="transmembrane region" description="Helical" evidence="1">
    <location>
        <begin position="356"/>
        <end position="378"/>
    </location>
</feature>
<feature type="transmembrane region" description="Helical" evidence="1">
    <location>
        <begin position="332"/>
        <end position="350"/>
    </location>
</feature>
<feature type="transmembrane region" description="Helical" evidence="1">
    <location>
        <begin position="12"/>
        <end position="32"/>
    </location>
</feature>
<dbReference type="RefSeq" id="WP_123742051.1">
    <property type="nucleotide sequence ID" value="NZ_RJKM01000001.1"/>
</dbReference>
<feature type="transmembrane region" description="Helical" evidence="1">
    <location>
        <begin position="167"/>
        <end position="191"/>
    </location>
</feature>